<dbReference type="Gene3D" id="3.40.50.1110">
    <property type="entry name" value="SGNH hydrolase"/>
    <property type="match status" value="1"/>
</dbReference>
<dbReference type="OrthoDB" id="1377500at2"/>
<dbReference type="EMBL" id="ARYN01000009">
    <property type="protein sequence ID" value="ORL45392.1"/>
    <property type="molecule type" value="Genomic_DNA"/>
</dbReference>
<sequence length="895" mass="100527">MYKIEFVNDEKYFQLNGKNFPRIYQAISLGENSIGIYNIYDVRHQILSATPVDEVLVNGQSFTSREEIIDVLIPILFDNLGEDIRKNLTHINEVFEDISIGEIAKDFETKIEATSYYSNHSNSSILNNVKFSISNDGGNNGIWKWSNSASGNVEYISKQPIKDDEFSKFRGLVQTLNKIKNSHLINFNGQNELKIINNDANYSIEDSEYFGQQMRVSVPAGARFQMRAKFNALSGESYSGGFIYKSISGNINPYVYSPISLTSNIISSGVENSITIGEGWIVQSRENMVASTDYTDSGESFLIDINNTSGNQNCEFLIALPSLVVGSKYPISLFQNYDEYILDIFSKIGETNNAISGLENEFLDLNSILTNTLEVEDTPIEIYRRTSIANISAVLPLLDLERYKTYVIEFYSDASLPYGVEFYTNDSENGTQSVKFFEDSNDFSSGISWEYVTTDIEQNLQVRTRVTDVEYTCIISEVRKLSEPIEKARLNDTILNGITKLTVIKELNNYVAPRTATFDPFTISDYLGEKLSFEFNGNYTGRFSIYVYRSDGSYYQFYDVNNRNFNDGILFELTIPEDAERLEIRTYETGVIINYRVSIYKIKEIAIDSQQSQWKDKNIALYGDSITAISGGDFSYPYNDLNKWGTITANNLQAANLYGRGIGGQRYSWNNTGGAVSFIDATGNNVGRNDLYNYENYEGNVTVPAGTTPVRGAYPSWLRITTMFPQSIKSTIDAVIIKGGTNDDVNNTANLEWVENDTTDPEWANSTYYNKYNGDYNINSLKGGMASTIMKMQAWMPQALIIIATPLPGRASGRGDEGFIDPANFITQEYIKSEMIREVANIFSCQIIDVNANSGINGLNRDLYISDGVHPYSVDGNKMLGRVITGGMKGIMPIE</sequence>
<organism evidence="1 2">
    <name type="scientific">Zunongwangia atlantica 22II14-10F7</name>
    <dbReference type="NCBI Taxonomy" id="1185767"/>
    <lineage>
        <taxon>Bacteria</taxon>
        <taxon>Pseudomonadati</taxon>
        <taxon>Bacteroidota</taxon>
        <taxon>Flavobacteriia</taxon>
        <taxon>Flavobacteriales</taxon>
        <taxon>Flavobacteriaceae</taxon>
        <taxon>Zunongwangia</taxon>
    </lineage>
</organism>
<gene>
    <name evidence="1" type="ORF">IIF7_11238</name>
</gene>
<evidence type="ECO:0000313" key="1">
    <source>
        <dbReference type="EMBL" id="ORL45392.1"/>
    </source>
</evidence>
<dbReference type="SUPFAM" id="SSF52266">
    <property type="entry name" value="SGNH hydrolase"/>
    <property type="match status" value="1"/>
</dbReference>
<dbReference type="Proteomes" id="UP000192746">
    <property type="component" value="Unassembled WGS sequence"/>
</dbReference>
<accession>A0A1Y1T3S4</accession>
<evidence type="ECO:0000313" key="2">
    <source>
        <dbReference type="Proteomes" id="UP000192746"/>
    </source>
</evidence>
<comment type="caution">
    <text evidence="1">The sequence shown here is derived from an EMBL/GenBank/DDBJ whole genome shotgun (WGS) entry which is preliminary data.</text>
</comment>
<keyword evidence="2" id="KW-1185">Reference proteome</keyword>
<dbReference type="STRING" id="1185767.IIF7_11238"/>
<dbReference type="RefSeq" id="WP_084841787.1">
    <property type="nucleotide sequence ID" value="NZ_ARYN01000009.1"/>
</dbReference>
<dbReference type="GO" id="GO:0016788">
    <property type="term" value="F:hydrolase activity, acting on ester bonds"/>
    <property type="evidence" value="ECO:0007669"/>
    <property type="project" value="UniProtKB-ARBA"/>
</dbReference>
<reference evidence="1 2" key="1">
    <citation type="submission" date="2013-04" db="EMBL/GenBank/DDBJ databases">
        <title>Zunongwangia sp. 22II14-10F7 Genome Sequencing.</title>
        <authorList>
            <person name="Lai Q."/>
            <person name="Shao Z."/>
        </authorList>
    </citation>
    <scope>NUCLEOTIDE SEQUENCE [LARGE SCALE GENOMIC DNA]</scope>
    <source>
        <strain evidence="1 2">22II14-10F7</strain>
    </source>
</reference>
<proteinExistence type="predicted"/>
<name>A0A1Y1T3S4_9FLAO</name>
<dbReference type="InterPro" id="IPR036514">
    <property type="entry name" value="SGNH_hydro_sf"/>
</dbReference>
<protein>
    <submittedName>
        <fullName evidence="1">Uncharacterized protein</fullName>
    </submittedName>
</protein>
<dbReference type="AlphaFoldDB" id="A0A1Y1T3S4"/>